<keyword evidence="3" id="KW-1185">Reference proteome</keyword>
<gene>
    <name evidence="2" type="ORF">DFP72DRAFT_860618</name>
</gene>
<accession>A0A8H6H8A4</accession>
<evidence type="ECO:0000256" key="1">
    <source>
        <dbReference type="SAM" id="MobiDB-lite"/>
    </source>
</evidence>
<feature type="compositionally biased region" description="Basic residues" evidence="1">
    <location>
        <begin position="286"/>
        <end position="296"/>
    </location>
</feature>
<feature type="region of interest" description="Disordered" evidence="1">
    <location>
        <begin position="286"/>
        <end position="316"/>
    </location>
</feature>
<evidence type="ECO:0000313" key="3">
    <source>
        <dbReference type="Proteomes" id="UP000521943"/>
    </source>
</evidence>
<sequence>MLPKFCEKVAGTSPPAPSSLWMEEQWAKVLQDYELSESDEKPDPKFEAYLERIRNQPTPKPLPYVEIDDIPGHKCYKPIKRSAACTRVRRVTGSQSGVGGMAKASSAQATSSDDSDGWDEAVRVRLLPKDRNRLKQQKRNATGAPGEEKKPQVPNAIEQVKILVTIVSRDLAATIIFYCLTSKPMVTRRATRMLIEHALSSEDAERVERRREVSRCSSRKHYYKDIDGSRERGAARKRAVRARKRALFSGPALQSLEAQQEASRKSSKKHYYKNVAVSREKCAARARKYREAKKQRQINEASPAPLPSTPPPLHLHPLQLRGRRHDIRGPPILSPLPPSSPLAATPHYRSNFRQLAKSSSDEDSEDGGEMHRIDFLDSPLARISRESENRFWSSTTKKTNTF</sequence>
<feature type="region of interest" description="Disordered" evidence="1">
    <location>
        <begin position="353"/>
        <end position="379"/>
    </location>
</feature>
<name>A0A8H6H8A4_9AGAR</name>
<dbReference type="AlphaFoldDB" id="A0A8H6H8A4"/>
<evidence type="ECO:0000313" key="2">
    <source>
        <dbReference type="EMBL" id="KAF6742284.1"/>
    </source>
</evidence>
<proteinExistence type="predicted"/>
<feature type="compositionally biased region" description="Pro residues" evidence="1">
    <location>
        <begin position="304"/>
        <end position="314"/>
    </location>
</feature>
<feature type="compositionally biased region" description="Basic and acidic residues" evidence="1">
    <location>
        <begin position="120"/>
        <end position="133"/>
    </location>
</feature>
<reference evidence="2 3" key="1">
    <citation type="submission" date="2020-07" db="EMBL/GenBank/DDBJ databases">
        <title>Comparative genomics of pyrophilous fungi reveals a link between fire events and developmental genes.</title>
        <authorList>
            <consortium name="DOE Joint Genome Institute"/>
            <person name="Steindorff A.S."/>
            <person name="Carver A."/>
            <person name="Calhoun S."/>
            <person name="Stillman K."/>
            <person name="Liu H."/>
            <person name="Lipzen A."/>
            <person name="Pangilinan J."/>
            <person name="Labutti K."/>
            <person name="Bruns T.D."/>
            <person name="Grigoriev I.V."/>
        </authorList>
    </citation>
    <scope>NUCLEOTIDE SEQUENCE [LARGE SCALE GENOMIC DNA]</scope>
    <source>
        <strain evidence="2 3">CBS 144469</strain>
    </source>
</reference>
<comment type="caution">
    <text evidence="2">The sequence shown here is derived from an EMBL/GenBank/DDBJ whole genome shotgun (WGS) entry which is preliminary data.</text>
</comment>
<feature type="region of interest" description="Disordered" evidence="1">
    <location>
        <begin position="94"/>
        <end position="152"/>
    </location>
</feature>
<dbReference type="Proteomes" id="UP000521943">
    <property type="component" value="Unassembled WGS sequence"/>
</dbReference>
<dbReference type="EMBL" id="JACGCI010000188">
    <property type="protein sequence ID" value="KAF6742284.1"/>
    <property type="molecule type" value="Genomic_DNA"/>
</dbReference>
<organism evidence="2 3">
    <name type="scientific">Ephemerocybe angulata</name>
    <dbReference type="NCBI Taxonomy" id="980116"/>
    <lineage>
        <taxon>Eukaryota</taxon>
        <taxon>Fungi</taxon>
        <taxon>Dikarya</taxon>
        <taxon>Basidiomycota</taxon>
        <taxon>Agaricomycotina</taxon>
        <taxon>Agaricomycetes</taxon>
        <taxon>Agaricomycetidae</taxon>
        <taxon>Agaricales</taxon>
        <taxon>Agaricineae</taxon>
        <taxon>Psathyrellaceae</taxon>
        <taxon>Ephemerocybe</taxon>
    </lineage>
</organism>
<protein>
    <submittedName>
        <fullName evidence="2">Uncharacterized protein</fullName>
    </submittedName>
</protein>